<protein>
    <recommendedName>
        <fullName evidence="1">HTH marR-type domain-containing protein</fullName>
    </recommendedName>
</protein>
<sequence>MQDVFSKLGPLIIASRMKRMSDYIMRAGAEFYRSNGVEFEPKWFPLYYLLSQEKELGIMDIAQKLNISHPAVIQLAKELEKEGWITSTKSKEDARKRLLKLSKKGLSMLPQLQLIWDDIREVNRQVVESQPTNILDALGEIELFFASKSYTERMKEFQESKKK</sequence>
<reference evidence="2" key="1">
    <citation type="journal article" date="2014" name="Int. J. Syst. Evol. Microbiol.">
        <title>Complete genome sequence of Corynebacterium casei LMG S-19264T (=DSM 44701T), isolated from a smear-ripened cheese.</title>
        <authorList>
            <consortium name="US DOE Joint Genome Institute (JGI-PGF)"/>
            <person name="Walter F."/>
            <person name="Albersmeier A."/>
            <person name="Kalinowski J."/>
            <person name="Ruckert C."/>
        </authorList>
    </citation>
    <scope>NUCLEOTIDE SEQUENCE</scope>
    <source>
        <strain evidence="2">CGMCC 1.15958</strain>
    </source>
</reference>
<dbReference type="Proteomes" id="UP000609064">
    <property type="component" value="Unassembled WGS sequence"/>
</dbReference>
<evidence type="ECO:0000313" key="3">
    <source>
        <dbReference type="Proteomes" id="UP000609064"/>
    </source>
</evidence>
<keyword evidence="3" id="KW-1185">Reference proteome</keyword>
<dbReference type="GO" id="GO:0003700">
    <property type="term" value="F:DNA-binding transcription factor activity"/>
    <property type="evidence" value="ECO:0007669"/>
    <property type="project" value="InterPro"/>
</dbReference>
<dbReference type="InterPro" id="IPR036388">
    <property type="entry name" value="WH-like_DNA-bd_sf"/>
</dbReference>
<proteinExistence type="predicted"/>
<dbReference type="PANTHER" id="PTHR33164">
    <property type="entry name" value="TRANSCRIPTIONAL REGULATOR, MARR FAMILY"/>
    <property type="match status" value="1"/>
</dbReference>
<dbReference type="InterPro" id="IPR000835">
    <property type="entry name" value="HTH_MarR-typ"/>
</dbReference>
<evidence type="ECO:0000259" key="1">
    <source>
        <dbReference type="PROSITE" id="PS50995"/>
    </source>
</evidence>
<comment type="caution">
    <text evidence="2">The sequence shown here is derived from an EMBL/GenBank/DDBJ whole genome shotgun (WGS) entry which is preliminary data.</text>
</comment>
<reference evidence="2" key="2">
    <citation type="submission" date="2020-09" db="EMBL/GenBank/DDBJ databases">
        <authorList>
            <person name="Sun Q."/>
            <person name="Zhou Y."/>
        </authorList>
    </citation>
    <scope>NUCLEOTIDE SEQUENCE</scope>
    <source>
        <strain evidence="2">CGMCC 1.15958</strain>
    </source>
</reference>
<gene>
    <name evidence="2" type="ORF">GCM10011514_15100</name>
</gene>
<dbReference type="PRINTS" id="PR00598">
    <property type="entry name" value="HTHMARR"/>
</dbReference>
<organism evidence="2 3">
    <name type="scientific">Emticicia aquatilis</name>
    <dbReference type="NCBI Taxonomy" id="1537369"/>
    <lineage>
        <taxon>Bacteria</taxon>
        <taxon>Pseudomonadati</taxon>
        <taxon>Bacteroidota</taxon>
        <taxon>Cytophagia</taxon>
        <taxon>Cytophagales</taxon>
        <taxon>Leadbetterellaceae</taxon>
        <taxon>Emticicia</taxon>
    </lineage>
</organism>
<dbReference type="PROSITE" id="PS50995">
    <property type="entry name" value="HTH_MARR_2"/>
    <property type="match status" value="1"/>
</dbReference>
<dbReference type="InterPro" id="IPR039422">
    <property type="entry name" value="MarR/SlyA-like"/>
</dbReference>
<dbReference type="RefSeq" id="WP_188765453.1">
    <property type="nucleotide sequence ID" value="NZ_BMKK01000003.1"/>
</dbReference>
<dbReference type="SUPFAM" id="SSF46785">
    <property type="entry name" value="Winged helix' DNA-binding domain"/>
    <property type="match status" value="1"/>
</dbReference>
<dbReference type="AlphaFoldDB" id="A0A916YMN7"/>
<dbReference type="EMBL" id="BMKK01000003">
    <property type="protein sequence ID" value="GGD51860.1"/>
    <property type="molecule type" value="Genomic_DNA"/>
</dbReference>
<dbReference type="InterPro" id="IPR036390">
    <property type="entry name" value="WH_DNA-bd_sf"/>
</dbReference>
<name>A0A916YMN7_9BACT</name>
<dbReference type="Pfam" id="PF01047">
    <property type="entry name" value="MarR"/>
    <property type="match status" value="1"/>
</dbReference>
<evidence type="ECO:0000313" key="2">
    <source>
        <dbReference type="EMBL" id="GGD51860.1"/>
    </source>
</evidence>
<accession>A0A916YMN7</accession>
<feature type="domain" description="HTH marR-type" evidence="1">
    <location>
        <begin position="1"/>
        <end position="143"/>
    </location>
</feature>
<dbReference type="GO" id="GO:0006950">
    <property type="term" value="P:response to stress"/>
    <property type="evidence" value="ECO:0007669"/>
    <property type="project" value="TreeGrafter"/>
</dbReference>
<dbReference type="PANTHER" id="PTHR33164:SF43">
    <property type="entry name" value="HTH-TYPE TRANSCRIPTIONAL REPRESSOR YETL"/>
    <property type="match status" value="1"/>
</dbReference>
<dbReference type="Gene3D" id="1.10.10.10">
    <property type="entry name" value="Winged helix-like DNA-binding domain superfamily/Winged helix DNA-binding domain"/>
    <property type="match status" value="1"/>
</dbReference>
<dbReference type="SMART" id="SM00347">
    <property type="entry name" value="HTH_MARR"/>
    <property type="match status" value="1"/>
</dbReference>